<protein>
    <submittedName>
        <fullName evidence="2">YgjV family protein</fullName>
    </submittedName>
</protein>
<dbReference type="AlphaFoldDB" id="A0A249W1D1"/>
<dbReference type="EMBL" id="LHQV01000020">
    <property type="protein sequence ID" value="OQJ97350.1"/>
    <property type="molecule type" value="Genomic_DNA"/>
</dbReference>
<evidence type="ECO:0000313" key="3">
    <source>
        <dbReference type="EMBL" id="OQJ97350.1"/>
    </source>
</evidence>
<sequence>MENWLAQAVGGIAFMVGVMAFWQKDDMRFRYQMMAFCFIMGIHFTLMGATVAAIGVIINGIRSFASIKTQSRKVMWFFIALMWLMTLPNMSHFFEFITVFGSSVATWALFSKQGIALRSLILFNSFCWVSHNLWLGSIGGSLVESTFIVTNLLTIYRLFHVQERLSQTQNNQFLASNTESSTD</sequence>
<evidence type="ECO:0000256" key="1">
    <source>
        <dbReference type="SAM" id="Phobius"/>
    </source>
</evidence>
<keyword evidence="4" id="KW-1185">Reference proteome</keyword>
<evidence type="ECO:0000313" key="4">
    <source>
        <dbReference type="Proteomes" id="UP000191946"/>
    </source>
</evidence>
<reference evidence="3 4" key="1">
    <citation type="submission" date="2015-08" db="EMBL/GenBank/DDBJ databases">
        <title>Draft Genome Sequences of Vibrio parahaemolyticus Strains.</title>
        <authorList>
            <person name="Gonzalez-Escalona N."/>
            <person name="DePaola A."/>
        </authorList>
    </citation>
    <scope>NUCLEOTIDE SEQUENCE [LARGE SCALE GENOMIC DNA]</scope>
    <source>
        <strain evidence="3 4">CFSAN001621</strain>
    </source>
</reference>
<organism evidence="2">
    <name type="scientific">Vibrio parahaemolyticus</name>
    <dbReference type="NCBI Taxonomy" id="670"/>
    <lineage>
        <taxon>Bacteria</taxon>
        <taxon>Pseudomonadati</taxon>
        <taxon>Pseudomonadota</taxon>
        <taxon>Gammaproteobacteria</taxon>
        <taxon>Vibrionales</taxon>
        <taxon>Vibrionaceae</taxon>
        <taxon>Vibrio</taxon>
    </lineage>
</organism>
<dbReference type="InterPro" id="IPR026267">
    <property type="entry name" value="YgjV"/>
</dbReference>
<reference evidence="2" key="2">
    <citation type="submission" date="2017-09" db="EMBL/GenBank/DDBJ databases">
        <authorList>
            <person name="Ehlers B."/>
            <person name="Leendertz F.H."/>
        </authorList>
    </citation>
    <scope>NUCLEOTIDE SEQUENCE</scope>
    <source>
        <strain evidence="2">MAVP-26</strain>
    </source>
</reference>
<dbReference type="InterPro" id="IPR019629">
    <property type="entry name" value="Uncharacterised_HI1736/YgjV"/>
</dbReference>
<dbReference type="EMBL" id="CP023247">
    <property type="protein sequence ID" value="ASZ50575.1"/>
    <property type="molecule type" value="Genomic_DNA"/>
</dbReference>
<accession>A0A249W1D1</accession>
<dbReference type="Pfam" id="PF10688">
    <property type="entry name" value="Imp-YgjV"/>
    <property type="match status" value="1"/>
</dbReference>
<name>A0A249W1D1_VIBPH</name>
<dbReference type="PIRSF" id="PIRSF011443">
    <property type="entry name" value="YgjV"/>
    <property type="match status" value="1"/>
</dbReference>
<keyword evidence="1" id="KW-0812">Transmembrane</keyword>
<evidence type="ECO:0000313" key="2">
    <source>
        <dbReference type="EMBL" id="ASZ50575.1"/>
    </source>
</evidence>
<proteinExistence type="predicted"/>
<gene>
    <name evidence="3" type="ORF">AKG60_21010</name>
    <name evidence="2" type="ORF">YA91_08310</name>
</gene>
<dbReference type="Proteomes" id="UP000191946">
    <property type="component" value="Unassembled WGS sequence"/>
</dbReference>
<feature type="transmembrane region" description="Helical" evidence="1">
    <location>
        <begin position="34"/>
        <end position="62"/>
    </location>
</feature>
<feature type="transmembrane region" description="Helical" evidence="1">
    <location>
        <begin position="141"/>
        <end position="159"/>
    </location>
</feature>
<keyword evidence="1" id="KW-1133">Transmembrane helix</keyword>
<feature type="transmembrane region" description="Helical" evidence="1">
    <location>
        <begin position="6"/>
        <end position="22"/>
    </location>
</feature>
<keyword evidence="1" id="KW-0472">Membrane</keyword>
<feature type="transmembrane region" description="Helical" evidence="1">
    <location>
        <begin position="74"/>
        <end position="94"/>
    </location>
</feature>
<dbReference type="RefSeq" id="WP_005500115.1">
    <property type="nucleotide sequence ID" value="NZ_CP023247.2"/>
</dbReference>